<keyword evidence="1" id="KW-0472">Membrane</keyword>
<keyword evidence="1" id="KW-1133">Transmembrane helix</keyword>
<organism evidence="2 3">
    <name type="scientific">Amycolatopsis arida</name>
    <dbReference type="NCBI Taxonomy" id="587909"/>
    <lineage>
        <taxon>Bacteria</taxon>
        <taxon>Bacillati</taxon>
        <taxon>Actinomycetota</taxon>
        <taxon>Actinomycetes</taxon>
        <taxon>Pseudonocardiales</taxon>
        <taxon>Pseudonocardiaceae</taxon>
        <taxon>Amycolatopsis</taxon>
    </lineage>
</organism>
<keyword evidence="3" id="KW-1185">Reference proteome</keyword>
<sequence length="86" mass="9252">MLPRPLVTALTILISVAWAGNVVVGFLAPDRHDPMINAIFAIVVGTVYALGHQRSAKVREARRKLAELIAGEHGDADPDEQDSTHA</sequence>
<evidence type="ECO:0000256" key="1">
    <source>
        <dbReference type="SAM" id="Phobius"/>
    </source>
</evidence>
<evidence type="ECO:0000313" key="2">
    <source>
        <dbReference type="EMBL" id="SFO82087.1"/>
    </source>
</evidence>
<dbReference type="STRING" id="587909.SAMN05421810_10167"/>
<dbReference type="Proteomes" id="UP000198727">
    <property type="component" value="Unassembled WGS sequence"/>
</dbReference>
<dbReference type="AlphaFoldDB" id="A0A1I5KAP9"/>
<gene>
    <name evidence="2" type="ORF">SAMN05421810_10167</name>
</gene>
<protein>
    <submittedName>
        <fullName evidence="2">Uncharacterized protein</fullName>
    </submittedName>
</protein>
<keyword evidence="1" id="KW-0812">Transmembrane</keyword>
<name>A0A1I5KAP9_9PSEU</name>
<accession>A0A1I5KAP9</accession>
<proteinExistence type="predicted"/>
<dbReference type="OrthoDB" id="3628432at2"/>
<dbReference type="EMBL" id="FOWW01000001">
    <property type="protein sequence ID" value="SFO82087.1"/>
    <property type="molecule type" value="Genomic_DNA"/>
</dbReference>
<dbReference type="RefSeq" id="WP_092526130.1">
    <property type="nucleotide sequence ID" value="NZ_FOWW01000001.1"/>
</dbReference>
<evidence type="ECO:0000313" key="3">
    <source>
        <dbReference type="Proteomes" id="UP000198727"/>
    </source>
</evidence>
<reference evidence="3" key="1">
    <citation type="submission" date="2016-10" db="EMBL/GenBank/DDBJ databases">
        <authorList>
            <person name="Varghese N."/>
            <person name="Submissions S."/>
        </authorList>
    </citation>
    <scope>NUCLEOTIDE SEQUENCE [LARGE SCALE GENOMIC DNA]</scope>
    <source>
        <strain evidence="3">CGMCC 4.5579</strain>
    </source>
</reference>
<feature type="transmembrane region" description="Helical" evidence="1">
    <location>
        <begin position="35"/>
        <end position="51"/>
    </location>
</feature>